<dbReference type="NCBIfam" id="NF000940">
    <property type="entry name" value="PRK00094.1-2"/>
    <property type="match status" value="1"/>
</dbReference>
<feature type="compositionally biased region" description="Pro residues" evidence="8">
    <location>
        <begin position="580"/>
        <end position="592"/>
    </location>
</feature>
<keyword evidence="2 6" id="KW-0560">Oxidoreductase</keyword>
<dbReference type="SMART" id="SM00356">
    <property type="entry name" value="ZnF_C3H1"/>
    <property type="match status" value="2"/>
</dbReference>
<dbReference type="NCBIfam" id="NF000942">
    <property type="entry name" value="PRK00094.1-4"/>
    <property type="match status" value="1"/>
</dbReference>
<evidence type="ECO:0000259" key="9">
    <source>
        <dbReference type="PROSITE" id="PS50103"/>
    </source>
</evidence>
<dbReference type="PROSITE" id="PS50088">
    <property type="entry name" value="ANK_REPEAT"/>
    <property type="match status" value="1"/>
</dbReference>
<keyword evidence="6" id="KW-0520">NAD</keyword>
<evidence type="ECO:0000256" key="3">
    <source>
        <dbReference type="ARBA" id="ARBA00048683"/>
    </source>
</evidence>
<dbReference type="InterPro" id="IPR013328">
    <property type="entry name" value="6PGD_dom2"/>
</dbReference>
<dbReference type="PANTHER" id="PTHR11728">
    <property type="entry name" value="GLYCEROL-3-PHOSPHATE DEHYDROGENASE"/>
    <property type="match status" value="1"/>
</dbReference>
<dbReference type="PRINTS" id="PR00077">
    <property type="entry name" value="GPDHDRGNASE"/>
</dbReference>
<dbReference type="InterPro" id="IPR006109">
    <property type="entry name" value="G3P_DH_NAD-dep_C"/>
</dbReference>
<evidence type="ECO:0000256" key="6">
    <source>
        <dbReference type="RuleBase" id="RU000437"/>
    </source>
</evidence>
<name>A0ABQ0LBB0_MYCCL</name>
<protein>
    <recommendedName>
        <fullName evidence="7">Glycerol-3-phosphate dehydrogenase [NAD(+)]</fullName>
        <ecNumber evidence="7">1.1.1.8</ecNumber>
    </recommendedName>
</protein>
<dbReference type="SUPFAM" id="SSF48403">
    <property type="entry name" value="Ankyrin repeat"/>
    <property type="match status" value="1"/>
</dbReference>
<dbReference type="Gene3D" id="1.25.40.20">
    <property type="entry name" value="Ankyrin repeat-containing domain"/>
    <property type="match status" value="1"/>
</dbReference>
<evidence type="ECO:0000256" key="4">
    <source>
        <dbReference type="PROSITE-ProRule" id="PRU00023"/>
    </source>
</evidence>
<dbReference type="Pfam" id="PF12796">
    <property type="entry name" value="Ank_2"/>
    <property type="match status" value="1"/>
</dbReference>
<comment type="similarity">
    <text evidence="1 6">Belongs to the NAD-dependent glycerol-3-phosphate dehydrogenase family.</text>
</comment>
<feature type="zinc finger region" description="C3H1-type" evidence="5">
    <location>
        <begin position="709"/>
        <end position="736"/>
    </location>
</feature>
<evidence type="ECO:0000256" key="2">
    <source>
        <dbReference type="ARBA" id="ARBA00023002"/>
    </source>
</evidence>
<dbReference type="PROSITE" id="PS50103">
    <property type="entry name" value="ZF_C3H1"/>
    <property type="match status" value="2"/>
</dbReference>
<keyword evidence="4" id="KW-0040">ANK repeat</keyword>
<dbReference type="InterPro" id="IPR008927">
    <property type="entry name" value="6-PGluconate_DH-like_C_sf"/>
</dbReference>
<dbReference type="Pfam" id="PF07479">
    <property type="entry name" value="NAD_Gly3P_dh_C"/>
    <property type="match status" value="1"/>
</dbReference>
<dbReference type="Proteomes" id="UP000815677">
    <property type="component" value="Unassembled WGS sequence"/>
</dbReference>
<dbReference type="Pfam" id="PF01210">
    <property type="entry name" value="NAD_Gly3P_dh_N"/>
    <property type="match status" value="1"/>
</dbReference>
<gene>
    <name evidence="10" type="ORF">MCHLO_05831</name>
</gene>
<dbReference type="SUPFAM" id="SSF51735">
    <property type="entry name" value="NAD(P)-binding Rossmann-fold domains"/>
    <property type="match status" value="1"/>
</dbReference>
<dbReference type="Gene3D" id="1.10.1040.10">
    <property type="entry name" value="N-(1-d-carboxylethyl)-l-norvaline Dehydrogenase, domain 2"/>
    <property type="match status" value="1"/>
</dbReference>
<dbReference type="SUPFAM" id="SSF48179">
    <property type="entry name" value="6-phosphogluconate dehydrogenase C-terminal domain-like"/>
    <property type="match status" value="1"/>
</dbReference>
<dbReference type="InterPro" id="IPR002110">
    <property type="entry name" value="Ankyrin_rpt"/>
</dbReference>
<keyword evidence="5" id="KW-0863">Zinc-finger</keyword>
<evidence type="ECO:0000256" key="1">
    <source>
        <dbReference type="ARBA" id="ARBA00011009"/>
    </source>
</evidence>
<evidence type="ECO:0000256" key="8">
    <source>
        <dbReference type="SAM" id="MobiDB-lite"/>
    </source>
</evidence>
<dbReference type="PROSITE" id="PS50297">
    <property type="entry name" value="ANK_REP_REGION"/>
    <property type="match status" value="1"/>
</dbReference>
<feature type="region of interest" description="Disordered" evidence="8">
    <location>
        <begin position="625"/>
        <end position="711"/>
    </location>
</feature>
<dbReference type="EC" id="1.1.1.8" evidence="7"/>
<evidence type="ECO:0000256" key="7">
    <source>
        <dbReference type="RuleBase" id="RU361243"/>
    </source>
</evidence>
<evidence type="ECO:0000256" key="5">
    <source>
        <dbReference type="PROSITE-ProRule" id="PRU00723"/>
    </source>
</evidence>
<reference evidence="10" key="1">
    <citation type="submission" date="2014-09" db="EMBL/GenBank/DDBJ databases">
        <title>Genome sequence of the luminous mushroom Mycena chlorophos for searching fungal bioluminescence genes.</title>
        <authorList>
            <person name="Tanaka Y."/>
            <person name="Kasuga D."/>
            <person name="Oba Y."/>
            <person name="Hase S."/>
            <person name="Sato K."/>
            <person name="Oba Y."/>
            <person name="Sakakibara Y."/>
        </authorList>
    </citation>
    <scope>NUCLEOTIDE SEQUENCE</scope>
</reference>
<keyword evidence="5" id="KW-0862">Zinc</keyword>
<accession>A0ABQ0LBB0</accession>
<feature type="repeat" description="ANK" evidence="4">
    <location>
        <begin position="410"/>
        <end position="442"/>
    </location>
</feature>
<dbReference type="HAMAP" id="MF_00394">
    <property type="entry name" value="NAD_Glyc3P_dehydrog"/>
    <property type="match status" value="1"/>
</dbReference>
<evidence type="ECO:0000313" key="10">
    <source>
        <dbReference type="EMBL" id="GAT48425.1"/>
    </source>
</evidence>
<dbReference type="EMBL" id="DF844587">
    <property type="protein sequence ID" value="GAT48425.1"/>
    <property type="molecule type" value="Genomic_DNA"/>
</dbReference>
<feature type="compositionally biased region" description="Pro residues" evidence="8">
    <location>
        <begin position="633"/>
        <end position="654"/>
    </location>
</feature>
<comment type="catalytic activity">
    <reaction evidence="3 7">
        <text>sn-glycerol 3-phosphate + NAD(+) = dihydroxyacetone phosphate + NADH + H(+)</text>
        <dbReference type="Rhea" id="RHEA:11092"/>
        <dbReference type="ChEBI" id="CHEBI:15378"/>
        <dbReference type="ChEBI" id="CHEBI:57540"/>
        <dbReference type="ChEBI" id="CHEBI:57597"/>
        <dbReference type="ChEBI" id="CHEBI:57642"/>
        <dbReference type="ChEBI" id="CHEBI:57945"/>
        <dbReference type="EC" id="1.1.1.8"/>
    </reaction>
</comment>
<feature type="compositionally biased region" description="Polar residues" evidence="8">
    <location>
        <begin position="852"/>
        <end position="863"/>
    </location>
</feature>
<sequence>MATSKAQPDSNSRVLILGAGNFGSCLAEHLGDSDHRVFLWAREQSVVEHFNATRKHLKYLPSHTFSSNVSAVGPALPDAAFINSMDVLLFAIPTQFLRDNLTKLQPALSDKTKLPLLIFVNKGIEIGTDALTLEIIADTCGADVAKAATFISGPSFAKEIVLRRPTSVSVVSFTEAEADKTAALFHQPHFRCYTGSDPVGVELSGALKNVYAIAAGMSDGLYGKEDSNNTRAMIITRGLAEMTCIGTAYGASPLTFLGLAGVGDLFLTCSSSSSRNYTVGYRLGQGETLDTIIATLGSVAEGVSTAKSVRNLVTQLGVQAPIAERVYEVLYEGKSTGDAVAELMALPPSREIELATIGRPAEKLLHRLGMISPASLMVSALWKACSQGDLDAVNAALAAQNVDLEIKDHTGSTPLIEAIKNGHTEVVKVLLDKGADPTNASSQGLPETFTSDQGILGMLNFARSKHSQDTAAPQENGYEANDTSAYAPPANYPFYPSINGAPPPDMFYAPPMVNGHRPSNMPPPEVTGRIPCRYYPACRYGAACAYQHPPAQYYPGQHPAPFTSYDQMPQQPYAPTYYPVSPPSFPPPPPLQMAPSSEMPPQGHFSPTGAPVPMPYGPMSPVMYSHPGQIGLPPLPAGPTPQSPPFNPSSPPASHPNGHVGPFPPSNGPIYPDAARSPQLNPQPDAAVSRGPDGARRGGLRRGSFVRAKQPPPPCIFFPMGRCKNGDECRFPHIMPQDGVPPPAPFHSRGGAPRPRASINGNGYAALDEKMAHLSLNGHSGSLRGRGGRPNANGHVGKRAPIPMKQRVPNADEFPVLGGGSTTPPTRVNGGFVNGNGPTAAQVLQAPRPFRTNASSQAATPRNISPERVPETNGLPASESLPLSFASVATASTDVTVSA</sequence>
<feature type="domain" description="C3H1-type" evidence="9">
    <location>
        <begin position="527"/>
        <end position="551"/>
    </location>
</feature>
<feature type="zinc finger region" description="C3H1-type" evidence="5">
    <location>
        <begin position="527"/>
        <end position="551"/>
    </location>
</feature>
<dbReference type="InterPro" id="IPR036770">
    <property type="entry name" value="Ankyrin_rpt-contain_sf"/>
</dbReference>
<dbReference type="PANTHER" id="PTHR11728:SF1">
    <property type="entry name" value="GLYCEROL-3-PHOSPHATE DEHYDROGENASE [NAD(+)] 2, CHLOROPLASTIC"/>
    <property type="match status" value="1"/>
</dbReference>
<feature type="region of interest" description="Disordered" evidence="8">
    <location>
        <begin position="850"/>
        <end position="883"/>
    </location>
</feature>
<keyword evidence="11" id="KW-1185">Reference proteome</keyword>
<feature type="domain" description="C3H1-type" evidence="9">
    <location>
        <begin position="709"/>
        <end position="736"/>
    </location>
</feature>
<dbReference type="InterPro" id="IPR006168">
    <property type="entry name" value="G3P_DH_NAD-dep"/>
</dbReference>
<dbReference type="SMART" id="SM00248">
    <property type="entry name" value="ANK"/>
    <property type="match status" value="2"/>
</dbReference>
<dbReference type="Gene3D" id="3.40.50.720">
    <property type="entry name" value="NAD(P)-binding Rossmann-like Domain"/>
    <property type="match status" value="1"/>
</dbReference>
<organism evidence="10 11">
    <name type="scientific">Mycena chlorophos</name>
    <name type="common">Agaric fungus</name>
    <name type="synonym">Agaricus chlorophos</name>
    <dbReference type="NCBI Taxonomy" id="658473"/>
    <lineage>
        <taxon>Eukaryota</taxon>
        <taxon>Fungi</taxon>
        <taxon>Dikarya</taxon>
        <taxon>Basidiomycota</taxon>
        <taxon>Agaricomycotina</taxon>
        <taxon>Agaricomycetes</taxon>
        <taxon>Agaricomycetidae</taxon>
        <taxon>Agaricales</taxon>
        <taxon>Marasmiineae</taxon>
        <taxon>Mycenaceae</taxon>
        <taxon>Mycena</taxon>
    </lineage>
</organism>
<proteinExistence type="inferred from homology"/>
<dbReference type="InterPro" id="IPR036291">
    <property type="entry name" value="NAD(P)-bd_dom_sf"/>
</dbReference>
<evidence type="ECO:0000313" key="11">
    <source>
        <dbReference type="Proteomes" id="UP000815677"/>
    </source>
</evidence>
<dbReference type="InterPro" id="IPR000571">
    <property type="entry name" value="Znf_CCCH"/>
</dbReference>
<dbReference type="InterPro" id="IPR011128">
    <property type="entry name" value="G3P_DH_NAD-dep_N"/>
</dbReference>
<keyword evidence="5" id="KW-0479">Metal-binding</keyword>
<feature type="region of interest" description="Disordered" evidence="8">
    <location>
        <begin position="580"/>
        <end position="612"/>
    </location>
</feature>